<dbReference type="InterPro" id="IPR000600">
    <property type="entry name" value="ROK"/>
</dbReference>
<evidence type="ECO:0000256" key="1">
    <source>
        <dbReference type="ARBA" id="ARBA00006479"/>
    </source>
</evidence>
<proteinExistence type="inferred from homology"/>
<accession>A0A395LY26</accession>
<dbReference type="PROSITE" id="PS01125">
    <property type="entry name" value="ROK"/>
    <property type="match status" value="1"/>
</dbReference>
<dbReference type="Gene3D" id="3.30.420.40">
    <property type="match status" value="2"/>
</dbReference>
<dbReference type="Pfam" id="PF00480">
    <property type="entry name" value="ROK"/>
    <property type="match status" value="1"/>
</dbReference>
<protein>
    <submittedName>
        <fullName evidence="2">ROK family protein</fullName>
    </submittedName>
</protein>
<evidence type="ECO:0000313" key="2">
    <source>
        <dbReference type="EMBL" id="RFM23449.1"/>
    </source>
</evidence>
<name>A0A395LY26_9BACT</name>
<sequence length="325" mass="34483">MEHFAIGVDLGGTAIKVASVSRDGRLLSDHTLPTEAAKGPEVVIANMLAGIQTVLHETFKTHSRELLLGVGVGVPGVVSLDGGTISYPPNLPGWQVVRLGDILRAELERRETLSLPVFVENDANVAALGESHFGAGRQFSDFVMVTLGTGVGGGIIMNNKIYRGVTGAAGELGHMTIDYRSERIHAGIRGSIEGLIGQRRIVEYALSLLEKNPSPILHELCQGDFSTLDTKQLSVAAQRGDAVAIETWRFVGEVLGAGLGSLVSVLDIRKFVIGGGVSGAGDFILNPAREHLYRYTLHSMHEGLEILPAQLGNRAGMMGAAALCF</sequence>
<dbReference type="AlphaFoldDB" id="A0A395LY26"/>
<dbReference type="PANTHER" id="PTHR18964">
    <property type="entry name" value="ROK (REPRESSOR, ORF, KINASE) FAMILY"/>
    <property type="match status" value="1"/>
</dbReference>
<dbReference type="EMBL" id="PHFL01000065">
    <property type="protein sequence ID" value="RFM23449.1"/>
    <property type="molecule type" value="Genomic_DNA"/>
</dbReference>
<dbReference type="InterPro" id="IPR043129">
    <property type="entry name" value="ATPase_NBD"/>
</dbReference>
<comment type="similarity">
    <text evidence="1">Belongs to the ROK (NagC/XylR) family.</text>
</comment>
<dbReference type="Proteomes" id="UP000266389">
    <property type="component" value="Unassembled WGS sequence"/>
</dbReference>
<comment type="caution">
    <text evidence="2">The sequence shown here is derived from an EMBL/GenBank/DDBJ whole genome shotgun (WGS) entry which is preliminary data.</text>
</comment>
<dbReference type="PANTHER" id="PTHR18964:SF149">
    <property type="entry name" value="BIFUNCTIONAL UDP-N-ACETYLGLUCOSAMINE 2-EPIMERASE_N-ACETYLMANNOSAMINE KINASE"/>
    <property type="match status" value="1"/>
</dbReference>
<reference evidence="2 3" key="1">
    <citation type="journal article" date="2011" name="ISME J.">
        <title>Community ecology of hot spring cyanobacterial mats: predominant populations and their functional potential.</title>
        <authorList>
            <person name="Klatt C.G."/>
            <person name="Wood J.M."/>
            <person name="Rusch D.B."/>
            <person name="Bateson M.M."/>
            <person name="Hamamura N."/>
            <person name="Heidelberg J.F."/>
            <person name="Grossman A.R."/>
            <person name="Bhaya D."/>
            <person name="Cohan F.M."/>
            <person name="Kuhl M."/>
            <person name="Bryant D.A."/>
            <person name="Ward D.M."/>
        </authorList>
    </citation>
    <scope>NUCLEOTIDE SEQUENCE [LARGE SCALE GENOMIC DNA]</scope>
    <source>
        <strain evidence="2">OS</strain>
    </source>
</reference>
<organism evidence="2 3">
    <name type="scientific">Candidatus Thermochlorobacter aerophilus</name>
    <dbReference type="NCBI Taxonomy" id="1868324"/>
    <lineage>
        <taxon>Bacteria</taxon>
        <taxon>Pseudomonadati</taxon>
        <taxon>Chlorobiota</taxon>
        <taxon>Chlorobiia</taxon>
        <taxon>Chlorobiales</taxon>
        <taxon>Candidatus Thermochlorobacteriaceae</taxon>
        <taxon>Candidatus Thermochlorobacter</taxon>
    </lineage>
</organism>
<gene>
    <name evidence="2" type="ORF">D0433_10990</name>
</gene>
<evidence type="ECO:0000313" key="3">
    <source>
        <dbReference type="Proteomes" id="UP000266389"/>
    </source>
</evidence>
<dbReference type="InterPro" id="IPR049874">
    <property type="entry name" value="ROK_cs"/>
</dbReference>
<dbReference type="SUPFAM" id="SSF53067">
    <property type="entry name" value="Actin-like ATPase domain"/>
    <property type="match status" value="1"/>
</dbReference>